<dbReference type="Proteomes" id="UP000070560">
    <property type="component" value="Chromosome"/>
</dbReference>
<dbReference type="InterPro" id="IPR025646">
    <property type="entry name" value="DUF4350"/>
</dbReference>
<keyword evidence="1" id="KW-0812">Transmembrane</keyword>
<name>A0A7U4QJN2_DESA2</name>
<dbReference type="EMBL" id="CP013015">
    <property type="protein sequence ID" value="AMM40590.1"/>
    <property type="molecule type" value="Genomic_DNA"/>
</dbReference>
<organism evidence="3 4">
    <name type="scientific">Desulfofervidus auxilii</name>
    <dbReference type="NCBI Taxonomy" id="1621989"/>
    <lineage>
        <taxon>Bacteria</taxon>
        <taxon>Pseudomonadati</taxon>
        <taxon>Thermodesulfobacteriota</taxon>
        <taxon>Candidatus Desulfofervidia</taxon>
        <taxon>Candidatus Desulfofervidales</taxon>
        <taxon>Candidatus Desulfofervidaceae</taxon>
        <taxon>Candidatus Desulfofervidus</taxon>
    </lineage>
</organism>
<dbReference type="KEGG" id="daw:HS1_000786"/>
<keyword evidence="4" id="KW-1185">Reference proteome</keyword>
<accession>A0A7U4QJN2</accession>
<evidence type="ECO:0000313" key="3">
    <source>
        <dbReference type="EMBL" id="AMM40590.1"/>
    </source>
</evidence>
<dbReference type="SUPFAM" id="SSF52317">
    <property type="entry name" value="Class I glutamine amidotransferase-like"/>
    <property type="match status" value="1"/>
</dbReference>
<dbReference type="AlphaFoldDB" id="A0A7U4QJN2"/>
<dbReference type="InterPro" id="IPR029062">
    <property type="entry name" value="Class_I_gatase-like"/>
</dbReference>
<proteinExistence type="predicted"/>
<evidence type="ECO:0000313" key="4">
    <source>
        <dbReference type="Proteomes" id="UP000070560"/>
    </source>
</evidence>
<feature type="transmembrane region" description="Helical" evidence="1">
    <location>
        <begin position="5"/>
        <end position="25"/>
    </location>
</feature>
<sequence length="363" mass="41347">MKRGFVYMIILILYIFTHISTTIALNNEDINNKETIVFDNSTGFFGMENEGPLGLSTLRDELEFKGYNVKDNIEMGLNADTITKDLINEAHILILINSDRRFKREEIALIKDFVANGGKLLLVTDTPESLTNMNKLARRFGAEFLDYYLGDEVKIESGMGEIYLISPIPISLEKEPEVLLQTDFIEAKEWPSVWERPGKKVKKANFVVFAGIRYGEGSVAFLGDKDILLNKNIKKGNNLNFALSIFDWFEHKETDDTIVYSTDKLEFFVKKGETSTAIFAIKNRGDIEQVLKFEVPSYLKDTVFVQVDGNGLKIKPGETKVIRVKINWRKNASSVTGFIVVKREFGLYRTADYIKVEMIQGEI</sequence>
<dbReference type="Pfam" id="PF14258">
    <property type="entry name" value="DUF4350"/>
    <property type="match status" value="1"/>
</dbReference>
<feature type="domain" description="DUF4350" evidence="2">
    <location>
        <begin position="49"/>
        <end position="244"/>
    </location>
</feature>
<keyword evidence="1" id="KW-1133">Transmembrane helix</keyword>
<reference evidence="3 4" key="1">
    <citation type="submission" date="2015-10" db="EMBL/GenBank/DDBJ databases">
        <title>Candidatus Desulfofervidus auxilii, a hydrogenotrophic sulfate-reducing bacterium involved in the thermophilic anaerobic oxidation of methane.</title>
        <authorList>
            <person name="Krukenberg V."/>
            <person name="Richter M."/>
            <person name="Wegener G."/>
        </authorList>
    </citation>
    <scope>NUCLEOTIDE SEQUENCE [LARGE SCALE GENOMIC DNA]</scope>
    <source>
        <strain evidence="3 4">HS1</strain>
    </source>
</reference>
<evidence type="ECO:0000256" key="1">
    <source>
        <dbReference type="SAM" id="Phobius"/>
    </source>
</evidence>
<gene>
    <name evidence="3" type="ORF">HS1_000786</name>
</gene>
<protein>
    <recommendedName>
        <fullName evidence="2">DUF4350 domain-containing protein</fullName>
    </recommendedName>
</protein>
<keyword evidence="1" id="KW-0472">Membrane</keyword>
<evidence type="ECO:0000259" key="2">
    <source>
        <dbReference type="Pfam" id="PF14258"/>
    </source>
</evidence>